<dbReference type="AlphaFoldDB" id="A0A518JVB9"/>
<keyword evidence="3" id="KW-1185">Reference proteome</keyword>
<dbReference type="RefSeq" id="WP_145097035.1">
    <property type="nucleotide sequence ID" value="NZ_CP036348.1"/>
</dbReference>
<evidence type="ECO:0000313" key="3">
    <source>
        <dbReference type="Proteomes" id="UP000315082"/>
    </source>
</evidence>
<evidence type="ECO:0000256" key="1">
    <source>
        <dbReference type="SAM" id="Phobius"/>
    </source>
</evidence>
<sequence>MIAPANNRFQNTADRPSRDQAWQIAYQSLAEEGLLEDSSPTIHQRASAAVGQYPLLSVTVAVALGLAVGCWAKRSG</sequence>
<keyword evidence="1" id="KW-0472">Membrane</keyword>
<dbReference type="OrthoDB" id="9946658at2"/>
<name>A0A518JVB9_9BACT</name>
<proteinExistence type="predicted"/>
<protein>
    <submittedName>
        <fullName evidence="2">Uncharacterized protein</fullName>
    </submittedName>
</protein>
<dbReference type="EMBL" id="CP036348">
    <property type="protein sequence ID" value="QDV69477.1"/>
    <property type="molecule type" value="Genomic_DNA"/>
</dbReference>
<dbReference type="Proteomes" id="UP000315082">
    <property type="component" value="Chromosome"/>
</dbReference>
<feature type="transmembrane region" description="Helical" evidence="1">
    <location>
        <begin position="53"/>
        <end position="72"/>
    </location>
</feature>
<gene>
    <name evidence="2" type="ORF">Poly24_31930</name>
</gene>
<evidence type="ECO:0000313" key="2">
    <source>
        <dbReference type="EMBL" id="QDV69477.1"/>
    </source>
</evidence>
<keyword evidence="1" id="KW-0812">Transmembrane</keyword>
<accession>A0A518JVB9</accession>
<organism evidence="2 3">
    <name type="scientific">Rosistilla carotiformis</name>
    <dbReference type="NCBI Taxonomy" id="2528017"/>
    <lineage>
        <taxon>Bacteria</taxon>
        <taxon>Pseudomonadati</taxon>
        <taxon>Planctomycetota</taxon>
        <taxon>Planctomycetia</taxon>
        <taxon>Pirellulales</taxon>
        <taxon>Pirellulaceae</taxon>
        <taxon>Rosistilla</taxon>
    </lineage>
</organism>
<dbReference type="KEGG" id="rcf:Poly24_31930"/>
<keyword evidence="1" id="KW-1133">Transmembrane helix</keyword>
<reference evidence="2 3" key="1">
    <citation type="submission" date="2019-02" db="EMBL/GenBank/DDBJ databases">
        <title>Deep-cultivation of Planctomycetes and their phenomic and genomic characterization uncovers novel biology.</title>
        <authorList>
            <person name="Wiegand S."/>
            <person name="Jogler M."/>
            <person name="Boedeker C."/>
            <person name="Pinto D."/>
            <person name="Vollmers J."/>
            <person name="Rivas-Marin E."/>
            <person name="Kohn T."/>
            <person name="Peeters S.H."/>
            <person name="Heuer A."/>
            <person name="Rast P."/>
            <person name="Oberbeckmann S."/>
            <person name="Bunk B."/>
            <person name="Jeske O."/>
            <person name="Meyerdierks A."/>
            <person name="Storesund J.E."/>
            <person name="Kallscheuer N."/>
            <person name="Luecker S."/>
            <person name="Lage O.M."/>
            <person name="Pohl T."/>
            <person name="Merkel B.J."/>
            <person name="Hornburger P."/>
            <person name="Mueller R.-W."/>
            <person name="Bruemmer F."/>
            <person name="Labrenz M."/>
            <person name="Spormann A.M."/>
            <person name="Op den Camp H."/>
            <person name="Overmann J."/>
            <person name="Amann R."/>
            <person name="Jetten M.S.M."/>
            <person name="Mascher T."/>
            <person name="Medema M.H."/>
            <person name="Devos D.P."/>
            <person name="Kaster A.-K."/>
            <person name="Ovreas L."/>
            <person name="Rohde M."/>
            <person name="Galperin M.Y."/>
            <person name="Jogler C."/>
        </authorList>
    </citation>
    <scope>NUCLEOTIDE SEQUENCE [LARGE SCALE GENOMIC DNA]</scope>
    <source>
        <strain evidence="2 3">Poly24</strain>
    </source>
</reference>